<protein>
    <submittedName>
        <fullName evidence="1">Uncharacterized protein</fullName>
    </submittedName>
</protein>
<keyword evidence="2" id="KW-1185">Reference proteome</keyword>
<organism evidence="1 2">
    <name type="scientific">Sphagnum troendelagicum</name>
    <dbReference type="NCBI Taxonomy" id="128251"/>
    <lineage>
        <taxon>Eukaryota</taxon>
        <taxon>Viridiplantae</taxon>
        <taxon>Streptophyta</taxon>
        <taxon>Embryophyta</taxon>
        <taxon>Bryophyta</taxon>
        <taxon>Sphagnophytina</taxon>
        <taxon>Sphagnopsida</taxon>
        <taxon>Sphagnales</taxon>
        <taxon>Sphagnaceae</taxon>
        <taxon>Sphagnum</taxon>
    </lineage>
</organism>
<dbReference type="Proteomes" id="UP001497512">
    <property type="component" value="Chromosome 18"/>
</dbReference>
<dbReference type="EMBL" id="OZ019910">
    <property type="protein sequence ID" value="CAK9210478.1"/>
    <property type="molecule type" value="Genomic_DNA"/>
</dbReference>
<sequence length="90" mass="10230">MAGLKSLANLKVKDVPSFVKSNVTREAVSQKTWSWLEKYNEKYIQTGSIRPLNDVMISVGILAYFVGWPTELRHLRHAEEAAKHGGKEHH</sequence>
<proteinExistence type="predicted"/>
<dbReference type="PANTHER" id="PTHR36059">
    <property type="entry name" value="OS02G0175800 PROTEIN"/>
    <property type="match status" value="1"/>
</dbReference>
<evidence type="ECO:0000313" key="1">
    <source>
        <dbReference type="EMBL" id="CAK9210478.1"/>
    </source>
</evidence>
<name>A0ABP0U156_9BRYO</name>
<reference evidence="1" key="1">
    <citation type="submission" date="2024-02" db="EMBL/GenBank/DDBJ databases">
        <authorList>
            <consortium name="ELIXIR-Norway"/>
            <consortium name="Elixir Norway"/>
        </authorList>
    </citation>
    <scope>NUCLEOTIDE SEQUENCE</scope>
</reference>
<gene>
    <name evidence="1" type="ORF">CSSPTR1EN2_LOCUS10180</name>
</gene>
<evidence type="ECO:0000313" key="2">
    <source>
        <dbReference type="Proteomes" id="UP001497512"/>
    </source>
</evidence>
<dbReference type="PANTHER" id="PTHR36059:SF2">
    <property type="entry name" value="OS02G0175800 PROTEIN"/>
    <property type="match status" value="1"/>
</dbReference>
<accession>A0ABP0U156</accession>